<dbReference type="Gene3D" id="3.90.245.10">
    <property type="entry name" value="Ribonucleoside hydrolase-like"/>
    <property type="match status" value="1"/>
</dbReference>
<evidence type="ECO:0000256" key="2">
    <source>
        <dbReference type="ARBA" id="ARBA00023295"/>
    </source>
</evidence>
<gene>
    <name evidence="5" type="ORF">BV95_01998</name>
</gene>
<feature type="signal peptide" evidence="3">
    <location>
        <begin position="1"/>
        <end position="21"/>
    </location>
</feature>
<protein>
    <submittedName>
        <fullName evidence="5">Inosine-uridine preferring nucleoside hydrolase</fullName>
    </submittedName>
</protein>
<reference evidence="5 6" key="1">
    <citation type="submission" date="2014-02" db="EMBL/GenBank/DDBJ databases">
        <title>Whole genome sequence of Sphingobium chlorophenolicum NBRC 16172.</title>
        <authorList>
            <person name="Gan H.M."/>
            <person name="Gan H.Y."/>
            <person name="Chew T.H."/>
            <person name="Savka M.A."/>
        </authorList>
    </citation>
    <scope>NUCLEOTIDE SEQUENCE [LARGE SCALE GENOMIC DNA]</scope>
    <source>
        <strain evidence="5 6">NBRC 16172</strain>
    </source>
</reference>
<dbReference type="PATRIC" id="fig|46429.4.peg.1968"/>
<dbReference type="Pfam" id="PF01156">
    <property type="entry name" value="IU_nuc_hydro"/>
    <property type="match status" value="1"/>
</dbReference>
<evidence type="ECO:0000313" key="6">
    <source>
        <dbReference type="Proteomes" id="UP000028411"/>
    </source>
</evidence>
<organism evidence="5 6">
    <name type="scientific">Sphingobium chlorophenolicum</name>
    <dbReference type="NCBI Taxonomy" id="46429"/>
    <lineage>
        <taxon>Bacteria</taxon>
        <taxon>Pseudomonadati</taxon>
        <taxon>Pseudomonadota</taxon>
        <taxon>Alphaproteobacteria</taxon>
        <taxon>Sphingomonadales</taxon>
        <taxon>Sphingomonadaceae</taxon>
        <taxon>Sphingobium</taxon>
    </lineage>
</organism>
<dbReference type="eggNOG" id="COG1957">
    <property type="taxonomic scope" value="Bacteria"/>
</dbReference>
<dbReference type="GO" id="GO:0005829">
    <property type="term" value="C:cytosol"/>
    <property type="evidence" value="ECO:0007669"/>
    <property type="project" value="TreeGrafter"/>
</dbReference>
<dbReference type="EMBL" id="JFHR01000018">
    <property type="protein sequence ID" value="KEQ53782.1"/>
    <property type="molecule type" value="Genomic_DNA"/>
</dbReference>
<evidence type="ECO:0000256" key="3">
    <source>
        <dbReference type="SAM" id="SignalP"/>
    </source>
</evidence>
<dbReference type="AlphaFoldDB" id="A0A081RF09"/>
<evidence type="ECO:0000313" key="5">
    <source>
        <dbReference type="EMBL" id="KEQ53782.1"/>
    </source>
</evidence>
<name>A0A081RF09_SPHCR</name>
<keyword evidence="3" id="KW-0732">Signal</keyword>
<keyword evidence="2" id="KW-0326">Glycosidase</keyword>
<dbReference type="SUPFAM" id="SSF53590">
    <property type="entry name" value="Nucleoside hydrolase"/>
    <property type="match status" value="1"/>
</dbReference>
<dbReference type="InterPro" id="IPR036452">
    <property type="entry name" value="Ribo_hydro-like"/>
</dbReference>
<accession>A0A081RF09</accession>
<dbReference type="InterPro" id="IPR023186">
    <property type="entry name" value="IUNH"/>
</dbReference>
<feature type="domain" description="Inosine/uridine-preferring nucleoside hydrolase" evidence="4">
    <location>
        <begin position="31"/>
        <end position="350"/>
    </location>
</feature>
<evidence type="ECO:0000256" key="1">
    <source>
        <dbReference type="ARBA" id="ARBA00022801"/>
    </source>
</evidence>
<dbReference type="OrthoDB" id="9797882at2"/>
<sequence length="362" mass="40225">MKLRTFATVLLSLLSSAPALAQVQQPNSEKLIIDSDFGTFNDDGQAFILAAHAHKAGRIQLLGLTLVTGNVWMEQQRVDALKAVERVGLEKQVPVFAGAQGPLLHSFASFAQEQALLGVGDGFYGAWSGPRPKSDAEVVPPPDGHAERTQIQRRDAVDFMIDAIRANPHQVTILALGPATNIALAIRKAPDIVPLIGRIVYMAGAFDVPGNTMPAAEFNVWFDPEAAKIVYREPIEQVFVPLDVTNSAHFPLDFFDPILKANPQVARIYSRIPDNPNRPPWTFIPFWDQLAIAYVLDPSLATETETRWVDVDTNFGVNYGRTISYKHEFPQGSFLQQAKIVKKFDLKRFEAYYLETMSKPLR</sequence>
<dbReference type="RefSeq" id="WP_037450800.1">
    <property type="nucleotide sequence ID" value="NZ_JFHR01000018.1"/>
</dbReference>
<dbReference type="InterPro" id="IPR001910">
    <property type="entry name" value="Inosine/uridine_hydrolase_dom"/>
</dbReference>
<dbReference type="PANTHER" id="PTHR12304">
    <property type="entry name" value="INOSINE-URIDINE PREFERRING NUCLEOSIDE HYDROLASE"/>
    <property type="match status" value="1"/>
</dbReference>
<evidence type="ECO:0000259" key="4">
    <source>
        <dbReference type="Pfam" id="PF01156"/>
    </source>
</evidence>
<dbReference type="GO" id="GO:0008477">
    <property type="term" value="F:purine nucleosidase activity"/>
    <property type="evidence" value="ECO:0007669"/>
    <property type="project" value="TreeGrafter"/>
</dbReference>
<dbReference type="GO" id="GO:0006152">
    <property type="term" value="P:purine nucleoside catabolic process"/>
    <property type="evidence" value="ECO:0007669"/>
    <property type="project" value="TreeGrafter"/>
</dbReference>
<feature type="chain" id="PRO_5001763293" evidence="3">
    <location>
        <begin position="22"/>
        <end position="362"/>
    </location>
</feature>
<proteinExistence type="predicted"/>
<keyword evidence="1 5" id="KW-0378">Hydrolase</keyword>
<dbReference type="Proteomes" id="UP000028411">
    <property type="component" value="Unassembled WGS sequence"/>
</dbReference>
<comment type="caution">
    <text evidence="5">The sequence shown here is derived from an EMBL/GenBank/DDBJ whole genome shotgun (WGS) entry which is preliminary data.</text>
</comment>
<dbReference type="PANTHER" id="PTHR12304:SF4">
    <property type="entry name" value="URIDINE NUCLEOSIDASE"/>
    <property type="match status" value="1"/>
</dbReference>